<keyword evidence="13" id="KW-0255">Endonuclease</keyword>
<keyword evidence="11" id="KW-0238">DNA-binding</keyword>
<dbReference type="STRING" id="1940790.L21SP3_01024"/>
<dbReference type="EC" id="4.2.99.18" evidence="11"/>
<dbReference type="PROSITE" id="PS00764">
    <property type="entry name" value="ENDONUCLEASE_III_1"/>
    <property type="match status" value="1"/>
</dbReference>
<name>A0A1Q2HPR1_9BACT</name>
<evidence type="ECO:0000256" key="5">
    <source>
        <dbReference type="ARBA" id="ARBA00022801"/>
    </source>
</evidence>
<evidence type="ECO:0000256" key="2">
    <source>
        <dbReference type="ARBA" id="ARBA00022485"/>
    </source>
</evidence>
<dbReference type="GO" id="GO:0006289">
    <property type="term" value="P:nucleotide-excision repair"/>
    <property type="evidence" value="ECO:0007669"/>
    <property type="project" value="TreeGrafter"/>
</dbReference>
<keyword evidence="7 11" id="KW-0411">Iron-sulfur</keyword>
<dbReference type="GO" id="GO:0006285">
    <property type="term" value="P:base-excision repair, AP site formation"/>
    <property type="evidence" value="ECO:0007669"/>
    <property type="project" value="TreeGrafter"/>
</dbReference>
<evidence type="ECO:0000256" key="7">
    <source>
        <dbReference type="ARBA" id="ARBA00023014"/>
    </source>
</evidence>
<feature type="binding site" evidence="11">
    <location>
        <position position="215"/>
    </location>
    <ligand>
        <name>[4Fe-4S] cluster</name>
        <dbReference type="ChEBI" id="CHEBI:49883"/>
    </ligand>
</feature>
<dbReference type="GO" id="GO:0046872">
    <property type="term" value="F:metal ion binding"/>
    <property type="evidence" value="ECO:0007669"/>
    <property type="project" value="UniProtKB-KW"/>
</dbReference>
<accession>A0A1Q2HPR1</accession>
<evidence type="ECO:0000313" key="13">
    <source>
        <dbReference type="EMBL" id="AQQ09223.1"/>
    </source>
</evidence>
<dbReference type="SMART" id="SM00478">
    <property type="entry name" value="ENDO3c"/>
    <property type="match status" value="1"/>
</dbReference>
<evidence type="ECO:0000256" key="11">
    <source>
        <dbReference type="HAMAP-Rule" id="MF_00942"/>
    </source>
</evidence>
<dbReference type="CDD" id="cd00056">
    <property type="entry name" value="ENDO3c"/>
    <property type="match status" value="1"/>
</dbReference>
<dbReference type="InterPro" id="IPR011257">
    <property type="entry name" value="DNA_glycosylase"/>
</dbReference>
<keyword evidence="14" id="KW-1185">Reference proteome</keyword>
<evidence type="ECO:0000256" key="10">
    <source>
        <dbReference type="ARBA" id="ARBA00023295"/>
    </source>
</evidence>
<dbReference type="Proteomes" id="UP000188273">
    <property type="component" value="Chromosome"/>
</dbReference>
<dbReference type="EMBL" id="CP019633">
    <property type="protein sequence ID" value="AQQ09223.1"/>
    <property type="molecule type" value="Genomic_DNA"/>
</dbReference>
<reference evidence="14" key="1">
    <citation type="submission" date="2017-02" db="EMBL/GenBank/DDBJ databases">
        <title>Comparative genomics and description of representatives of a novel lineage of planctomycetes thriving in anoxic sediments.</title>
        <authorList>
            <person name="Spring S."/>
            <person name="Bunk B."/>
            <person name="Sproer C."/>
            <person name="Klenk H.-P."/>
        </authorList>
    </citation>
    <scope>NUCLEOTIDE SEQUENCE [LARGE SCALE GENOMIC DNA]</scope>
    <source>
        <strain evidence="14">L21-RPul-D3</strain>
    </source>
</reference>
<dbReference type="Gene3D" id="1.10.340.30">
    <property type="entry name" value="Hypothetical protein, domain 2"/>
    <property type="match status" value="1"/>
</dbReference>
<feature type="domain" description="HhH-GPD" evidence="12">
    <location>
        <begin position="56"/>
        <end position="203"/>
    </location>
</feature>
<dbReference type="GO" id="GO:0003677">
    <property type="term" value="F:DNA binding"/>
    <property type="evidence" value="ECO:0007669"/>
    <property type="project" value="UniProtKB-UniRule"/>
</dbReference>
<keyword evidence="4 11" id="KW-0227">DNA damage</keyword>
<dbReference type="InterPro" id="IPR005759">
    <property type="entry name" value="Nth"/>
</dbReference>
<keyword evidence="9 11" id="KW-0456">Lyase</keyword>
<keyword evidence="13" id="KW-0540">Nuclease</keyword>
<dbReference type="HAMAP" id="MF_00942">
    <property type="entry name" value="Nth"/>
    <property type="match status" value="1"/>
</dbReference>
<dbReference type="FunFam" id="1.10.340.30:FF:000001">
    <property type="entry name" value="Endonuclease III"/>
    <property type="match status" value="1"/>
</dbReference>
<evidence type="ECO:0000256" key="8">
    <source>
        <dbReference type="ARBA" id="ARBA00023204"/>
    </source>
</evidence>
<comment type="cofactor">
    <cofactor evidence="11">
        <name>[4Fe-4S] cluster</name>
        <dbReference type="ChEBI" id="CHEBI:49883"/>
    </cofactor>
    <text evidence="11">Binds 1 [4Fe-4S] cluster.</text>
</comment>
<keyword evidence="3 11" id="KW-0479">Metal-binding</keyword>
<sequence length="230" mass="26125">MKRKLQMKITPYGKKLDIDGLMESLRISFDNYKIPIVTLIAVQEKDPFKVLISTMLSSRTKDQTTAAASKRLYEKAGTPEKLAGLAVADIEKLIYPVGFWRTKAPRIKSAAKKLIESFDGQVPQSLEELMSFEGVGRKTANLVLGEAFRKEAICVDVHVHRISNRLGIIETKTPYETEQMLEEVLPRKHWIRYNTYIVAHGQQICKPLSPLCSQCPITSYCKQIGVEKRR</sequence>
<feature type="binding site" evidence="11">
    <location>
        <position position="221"/>
    </location>
    <ligand>
        <name>[4Fe-4S] cluster</name>
        <dbReference type="ChEBI" id="CHEBI:49883"/>
    </ligand>
</feature>
<dbReference type="SUPFAM" id="SSF48150">
    <property type="entry name" value="DNA-glycosylase"/>
    <property type="match status" value="1"/>
</dbReference>
<dbReference type="InterPro" id="IPR023170">
    <property type="entry name" value="HhH_base_excis_C"/>
</dbReference>
<feature type="binding site" evidence="11">
    <location>
        <position position="205"/>
    </location>
    <ligand>
        <name>[4Fe-4S] cluster</name>
        <dbReference type="ChEBI" id="CHEBI:49883"/>
    </ligand>
</feature>
<keyword evidence="6 11" id="KW-0408">Iron</keyword>
<proteinExistence type="inferred from homology"/>
<keyword evidence="5 11" id="KW-0378">Hydrolase</keyword>
<dbReference type="GO" id="GO:0000703">
    <property type="term" value="F:oxidized pyrimidine nucleobase lesion DNA N-glycosylase activity"/>
    <property type="evidence" value="ECO:0007669"/>
    <property type="project" value="TreeGrafter"/>
</dbReference>
<dbReference type="InterPro" id="IPR003651">
    <property type="entry name" value="Endonuclease3_FeS-loop_motif"/>
</dbReference>
<comment type="similarity">
    <text evidence="1 11">Belongs to the Nth/MutY family.</text>
</comment>
<evidence type="ECO:0000256" key="1">
    <source>
        <dbReference type="ARBA" id="ARBA00008343"/>
    </source>
</evidence>
<evidence type="ECO:0000256" key="4">
    <source>
        <dbReference type="ARBA" id="ARBA00022763"/>
    </source>
</evidence>
<dbReference type="Pfam" id="PF00633">
    <property type="entry name" value="HHH"/>
    <property type="match status" value="1"/>
</dbReference>
<dbReference type="InterPro" id="IPR004035">
    <property type="entry name" value="Endouclease-III_FeS-bd_BS"/>
</dbReference>
<dbReference type="PANTHER" id="PTHR43286:SF1">
    <property type="entry name" value="ENDONUCLEASE III-LIKE PROTEIN 1"/>
    <property type="match status" value="1"/>
</dbReference>
<evidence type="ECO:0000256" key="6">
    <source>
        <dbReference type="ARBA" id="ARBA00023004"/>
    </source>
</evidence>
<dbReference type="Pfam" id="PF00730">
    <property type="entry name" value="HhH-GPD"/>
    <property type="match status" value="1"/>
</dbReference>
<dbReference type="PIRSF" id="PIRSF001435">
    <property type="entry name" value="Nth"/>
    <property type="match status" value="1"/>
</dbReference>
<dbReference type="KEGG" id="pbu:L21SP3_01024"/>
<comment type="function">
    <text evidence="11">DNA repair enzyme that has both DNA N-glycosylase activity and AP-lyase activity. The DNA N-glycosylase activity releases various damaged pyrimidines from DNA by cleaving the N-glycosidic bond, leaving an AP (apurinic/apyrimidinic) site. The AP-lyase activity cleaves the phosphodiester bond 3' to the AP site by a beta-elimination, leaving a 3'-terminal unsaturated sugar and a product with a terminal 5'-phosphate.</text>
</comment>
<evidence type="ECO:0000313" key="14">
    <source>
        <dbReference type="Proteomes" id="UP000188273"/>
    </source>
</evidence>
<dbReference type="InterPro" id="IPR003265">
    <property type="entry name" value="HhH-GPD_domain"/>
</dbReference>
<gene>
    <name evidence="13" type="primary">pdg_1</name>
    <name evidence="11" type="synonym">nth</name>
    <name evidence="13" type="ORF">L21SP3_01024</name>
</gene>
<organism evidence="13 14">
    <name type="scientific">Sedimentisphaera cyanobacteriorum</name>
    <dbReference type="NCBI Taxonomy" id="1940790"/>
    <lineage>
        <taxon>Bacteria</taxon>
        <taxon>Pseudomonadati</taxon>
        <taxon>Planctomycetota</taxon>
        <taxon>Phycisphaerae</taxon>
        <taxon>Sedimentisphaerales</taxon>
        <taxon>Sedimentisphaeraceae</taxon>
        <taxon>Sedimentisphaera</taxon>
    </lineage>
</organism>
<dbReference type="PANTHER" id="PTHR43286">
    <property type="entry name" value="ENDONUCLEASE III-LIKE PROTEIN 1"/>
    <property type="match status" value="1"/>
</dbReference>
<dbReference type="GO" id="GO:0051539">
    <property type="term" value="F:4 iron, 4 sulfur cluster binding"/>
    <property type="evidence" value="ECO:0007669"/>
    <property type="project" value="UniProtKB-UniRule"/>
</dbReference>
<comment type="catalytic activity">
    <reaction evidence="11">
        <text>2'-deoxyribonucleotide-(2'-deoxyribose 5'-phosphate)-2'-deoxyribonucleotide-DNA = a 3'-end 2'-deoxyribonucleotide-(2,3-dehydro-2,3-deoxyribose 5'-phosphate)-DNA + a 5'-end 5'-phospho-2'-deoxyribonucleoside-DNA + H(+)</text>
        <dbReference type="Rhea" id="RHEA:66592"/>
        <dbReference type="Rhea" id="RHEA-COMP:13180"/>
        <dbReference type="Rhea" id="RHEA-COMP:16897"/>
        <dbReference type="Rhea" id="RHEA-COMP:17067"/>
        <dbReference type="ChEBI" id="CHEBI:15378"/>
        <dbReference type="ChEBI" id="CHEBI:136412"/>
        <dbReference type="ChEBI" id="CHEBI:157695"/>
        <dbReference type="ChEBI" id="CHEBI:167181"/>
        <dbReference type="EC" id="4.2.99.18"/>
    </reaction>
</comment>
<feature type="binding site" evidence="11">
    <location>
        <position position="212"/>
    </location>
    <ligand>
        <name>[4Fe-4S] cluster</name>
        <dbReference type="ChEBI" id="CHEBI:49883"/>
    </ligand>
</feature>
<keyword evidence="8 11" id="KW-0234">DNA repair</keyword>
<dbReference type="Pfam" id="PF10576">
    <property type="entry name" value="EndIII_4Fe-2S"/>
    <property type="match status" value="1"/>
</dbReference>
<dbReference type="GO" id="GO:0140078">
    <property type="term" value="F:class I DNA-(apurinic or apyrimidinic site) endonuclease activity"/>
    <property type="evidence" value="ECO:0007669"/>
    <property type="project" value="UniProtKB-EC"/>
</dbReference>
<evidence type="ECO:0000256" key="3">
    <source>
        <dbReference type="ARBA" id="ARBA00022723"/>
    </source>
</evidence>
<evidence type="ECO:0000256" key="9">
    <source>
        <dbReference type="ARBA" id="ARBA00023239"/>
    </source>
</evidence>
<keyword evidence="10 11" id="KW-0326">Glycosidase</keyword>
<dbReference type="AlphaFoldDB" id="A0A1Q2HPR1"/>
<dbReference type="Gene3D" id="1.10.1670.10">
    <property type="entry name" value="Helix-hairpin-Helix base-excision DNA repair enzymes (C-terminal)"/>
    <property type="match status" value="1"/>
</dbReference>
<keyword evidence="2 11" id="KW-0004">4Fe-4S</keyword>
<evidence type="ECO:0000259" key="12">
    <source>
        <dbReference type="SMART" id="SM00478"/>
    </source>
</evidence>
<dbReference type="InterPro" id="IPR000445">
    <property type="entry name" value="HhH_motif"/>
</dbReference>
<protein>
    <recommendedName>
        <fullName evidence="11">Endonuclease III</fullName>
        <ecNumber evidence="11">4.2.99.18</ecNumber>
    </recommendedName>
    <alternativeName>
        <fullName evidence="11">DNA-(apurinic or apyrimidinic site) lyase</fullName>
    </alternativeName>
</protein>